<keyword evidence="3" id="KW-1185">Reference proteome</keyword>
<dbReference type="Gene3D" id="3.90.1200.10">
    <property type="match status" value="1"/>
</dbReference>
<dbReference type="SUPFAM" id="SSF56112">
    <property type="entry name" value="Protein kinase-like (PK-like)"/>
    <property type="match status" value="1"/>
</dbReference>
<dbReference type="InterPro" id="IPR011009">
    <property type="entry name" value="Kinase-like_dom_sf"/>
</dbReference>
<dbReference type="Gene3D" id="3.30.200.20">
    <property type="entry name" value="Phosphorylase Kinase, domain 1"/>
    <property type="match status" value="1"/>
</dbReference>
<name>A0A0U2QKU2_9ALTE</name>
<dbReference type="Pfam" id="PF01636">
    <property type="entry name" value="APH"/>
    <property type="match status" value="1"/>
</dbReference>
<gene>
    <name evidence="2" type="ORF">AT746_06105</name>
</gene>
<dbReference type="OrthoDB" id="179763at2"/>
<accession>A0A0U2QKU2</accession>
<feature type="domain" description="Aminoglycoside phosphotransferase" evidence="1">
    <location>
        <begin position="22"/>
        <end position="227"/>
    </location>
</feature>
<dbReference type="InterPro" id="IPR002575">
    <property type="entry name" value="Aminoglycoside_PTrfase"/>
</dbReference>
<evidence type="ECO:0000259" key="1">
    <source>
        <dbReference type="Pfam" id="PF01636"/>
    </source>
</evidence>
<organism evidence="2 3">
    <name type="scientific">Lacimicrobium alkaliphilum</name>
    <dbReference type="NCBI Taxonomy" id="1526571"/>
    <lineage>
        <taxon>Bacteria</taxon>
        <taxon>Pseudomonadati</taxon>
        <taxon>Pseudomonadota</taxon>
        <taxon>Gammaproteobacteria</taxon>
        <taxon>Alteromonadales</taxon>
        <taxon>Alteromonadaceae</taxon>
        <taxon>Lacimicrobium</taxon>
    </lineage>
</organism>
<dbReference type="AlphaFoldDB" id="A0A0U2QKU2"/>
<evidence type="ECO:0000313" key="2">
    <source>
        <dbReference type="EMBL" id="ALS97883.1"/>
    </source>
</evidence>
<protein>
    <recommendedName>
        <fullName evidence="1">Aminoglycoside phosphotransferase domain-containing protein</fullName>
    </recommendedName>
</protein>
<dbReference type="EMBL" id="CP013650">
    <property type="protein sequence ID" value="ALS97883.1"/>
    <property type="molecule type" value="Genomic_DNA"/>
</dbReference>
<sequence>MLPESVVAELRGLDFIGADFQLQPLPSGAINRSYALQAGQQRYFLKCFADNTPTRLNRQALFSMQKQLAAAGLASEPCYLSEQCSFMLETWQEVRTLEDIEVSVEEKVLILAGRMARIHQQNIDCPELDLVSDWHHYLQLAGIESGVLYNKVAEYQQYWQQLPKITFCHHDLAFAHLCIQPQGLVLDWEYQARSVAEFDLACAILVNQLDDQQARMLVERYGEATRQDTLALWHQAQALLPLAELTSELWYRAAEHSR</sequence>
<dbReference type="KEGG" id="lal:AT746_06105"/>
<evidence type="ECO:0000313" key="3">
    <source>
        <dbReference type="Proteomes" id="UP000068447"/>
    </source>
</evidence>
<dbReference type="Proteomes" id="UP000068447">
    <property type="component" value="Chromosome"/>
</dbReference>
<proteinExistence type="predicted"/>
<reference evidence="2 3" key="1">
    <citation type="submission" date="2015-12" db="EMBL/GenBank/DDBJ databases">
        <title>Complete genome of Lacimicrobium alkaliphilum KCTC 32984.</title>
        <authorList>
            <person name="Kim S.-G."/>
            <person name="Lee Y.-J."/>
        </authorList>
    </citation>
    <scope>NUCLEOTIDE SEQUENCE [LARGE SCALE GENOMIC DNA]</scope>
    <source>
        <strain evidence="2 3">YelD216</strain>
    </source>
</reference>
<dbReference type="STRING" id="1526571.AT746_06105"/>